<dbReference type="InterPro" id="IPR016181">
    <property type="entry name" value="Acyl_CoA_acyltransferase"/>
</dbReference>
<dbReference type="PANTHER" id="PTHR43877">
    <property type="entry name" value="AMINOALKYLPHOSPHONATE N-ACETYLTRANSFERASE-RELATED-RELATED"/>
    <property type="match status" value="1"/>
</dbReference>
<dbReference type="EMBL" id="JACOMF010000102">
    <property type="protein sequence ID" value="MBC4018987.1"/>
    <property type="molecule type" value="Genomic_DNA"/>
</dbReference>
<dbReference type="CDD" id="cd04301">
    <property type="entry name" value="NAT_SF"/>
    <property type="match status" value="1"/>
</dbReference>
<feature type="domain" description="N-acetyltransferase" evidence="3">
    <location>
        <begin position="22"/>
        <end position="175"/>
    </location>
</feature>
<dbReference type="RefSeq" id="WP_186773725.1">
    <property type="nucleotide sequence ID" value="NZ_JACOMF010000102.1"/>
</dbReference>
<dbReference type="InterPro" id="IPR050832">
    <property type="entry name" value="Bact_Acetyltransf"/>
</dbReference>
<name>A0A9X0UFP2_9PROT</name>
<keyword evidence="1" id="KW-0808">Transferase</keyword>
<keyword evidence="5" id="KW-1185">Reference proteome</keyword>
<dbReference type="InterPro" id="IPR000182">
    <property type="entry name" value="GNAT_dom"/>
</dbReference>
<dbReference type="GO" id="GO:0016747">
    <property type="term" value="F:acyltransferase activity, transferring groups other than amino-acyl groups"/>
    <property type="evidence" value="ECO:0007669"/>
    <property type="project" value="InterPro"/>
</dbReference>
<evidence type="ECO:0000256" key="1">
    <source>
        <dbReference type="ARBA" id="ARBA00022679"/>
    </source>
</evidence>
<gene>
    <name evidence="4" type="ORF">H7965_27485</name>
</gene>
<dbReference type="Proteomes" id="UP000600101">
    <property type="component" value="Unassembled WGS sequence"/>
</dbReference>
<comment type="caution">
    <text evidence="4">The sequence shown here is derived from an EMBL/GenBank/DDBJ whole genome shotgun (WGS) entry which is preliminary data.</text>
</comment>
<dbReference type="SUPFAM" id="SSF55729">
    <property type="entry name" value="Acyl-CoA N-acyltransferases (Nat)"/>
    <property type="match status" value="2"/>
</dbReference>
<accession>A0A9X0UFP2</accession>
<proteinExistence type="predicted"/>
<evidence type="ECO:0000313" key="5">
    <source>
        <dbReference type="Proteomes" id="UP000600101"/>
    </source>
</evidence>
<reference evidence="4" key="1">
    <citation type="submission" date="2020-08" db="EMBL/GenBank/DDBJ databases">
        <authorList>
            <person name="Hu Y."/>
            <person name="Nguyen S.V."/>
            <person name="Li F."/>
            <person name="Fanning S."/>
        </authorList>
    </citation>
    <scope>NUCLEOTIDE SEQUENCE</scope>
    <source>
        <strain evidence="4">SYSU D8009</strain>
    </source>
</reference>
<keyword evidence="2" id="KW-0012">Acyltransferase</keyword>
<dbReference type="Gene3D" id="3.40.630.30">
    <property type="match status" value="2"/>
</dbReference>
<organism evidence="4 5">
    <name type="scientific">Siccirubricoccus deserti</name>
    <dbReference type="NCBI Taxonomy" id="2013562"/>
    <lineage>
        <taxon>Bacteria</taxon>
        <taxon>Pseudomonadati</taxon>
        <taxon>Pseudomonadota</taxon>
        <taxon>Alphaproteobacteria</taxon>
        <taxon>Acetobacterales</taxon>
        <taxon>Roseomonadaceae</taxon>
        <taxon>Siccirubricoccus</taxon>
    </lineage>
</organism>
<dbReference type="Pfam" id="PF00583">
    <property type="entry name" value="Acetyltransf_1"/>
    <property type="match status" value="1"/>
</dbReference>
<evidence type="ECO:0000256" key="2">
    <source>
        <dbReference type="ARBA" id="ARBA00023315"/>
    </source>
</evidence>
<dbReference type="PROSITE" id="PS51186">
    <property type="entry name" value="GNAT"/>
    <property type="match status" value="1"/>
</dbReference>
<dbReference type="AlphaFoldDB" id="A0A9X0UFP2"/>
<evidence type="ECO:0000259" key="3">
    <source>
        <dbReference type="PROSITE" id="PS51186"/>
    </source>
</evidence>
<evidence type="ECO:0000313" key="4">
    <source>
        <dbReference type="EMBL" id="MBC4018987.1"/>
    </source>
</evidence>
<sequence>MNNHHPSGLATPLAPTRVEHHVSIRPVRTADAEVCGRIIHDAFAGIAAAHGFPKDFPSGESGIALARALAEDPAYYGVVATIGETVVGSNFLSKVDEVRGVGPITVDPSRQAEGIGRQLMQAVLDRAQDAASVRLVQDAFNTRSLALYASLGFEVQAPLLLMHGTPRGEMAGGMRVRPMEEADIPACDALCSAAHGVTRTQELRQAIGRHAPMVLERHGRMVGYLTAPGVWLANHGVAETEQDMAALLAGAATARGEPISLLLPSCQAGLLRWCLAEGMRVVKPMTLMSRGRYRQPAHCWFPSVFY</sequence>
<protein>
    <submittedName>
        <fullName evidence="4">GNAT family N-acetyltransferase</fullName>
    </submittedName>
</protein>